<dbReference type="GO" id="GO:0022857">
    <property type="term" value="F:transmembrane transporter activity"/>
    <property type="evidence" value="ECO:0007669"/>
    <property type="project" value="TreeGrafter"/>
</dbReference>
<keyword evidence="3 6" id="KW-0812">Transmembrane</keyword>
<dbReference type="Proteomes" id="UP000261082">
    <property type="component" value="Unassembled WGS sequence"/>
</dbReference>
<reference evidence="9 10" key="1">
    <citation type="journal article" date="2007" name="Int. J. Syst. Evol. Microbiol.">
        <title>Marixanthomonas ophiurae gen. nov., sp. nov., a marine bacterium of the family Flavobacteriaceae isolated from a deep-sea brittle star.</title>
        <authorList>
            <person name="Romanenko L.A."/>
            <person name="Uchino M."/>
            <person name="Frolova G.M."/>
            <person name="Mikhailov V.V."/>
        </authorList>
    </citation>
    <scope>NUCLEOTIDE SEQUENCE [LARGE SCALE GENOMIC DNA]</scope>
    <source>
        <strain evidence="9 10">KMM 3046</strain>
    </source>
</reference>
<feature type="domain" description="ABC3 transporter permease C-terminal" evidence="7">
    <location>
        <begin position="682"/>
        <end position="796"/>
    </location>
</feature>
<dbReference type="AlphaFoldDB" id="A0A3E1QDR0"/>
<feature type="transmembrane region" description="Helical" evidence="6">
    <location>
        <begin position="764"/>
        <end position="786"/>
    </location>
</feature>
<evidence type="ECO:0000259" key="7">
    <source>
        <dbReference type="Pfam" id="PF02687"/>
    </source>
</evidence>
<evidence type="ECO:0000256" key="2">
    <source>
        <dbReference type="ARBA" id="ARBA00022475"/>
    </source>
</evidence>
<comment type="subcellular location">
    <subcellularLocation>
        <location evidence="1">Cell membrane</location>
        <topology evidence="1">Multi-pass membrane protein</topology>
    </subcellularLocation>
</comment>
<feature type="transmembrane region" description="Helical" evidence="6">
    <location>
        <begin position="388"/>
        <end position="412"/>
    </location>
</feature>
<protein>
    <submittedName>
        <fullName evidence="9">ABC transporter permease</fullName>
    </submittedName>
</protein>
<dbReference type="OrthoDB" id="8740261at2"/>
<dbReference type="RefSeq" id="WP_117159349.1">
    <property type="nucleotide sequence ID" value="NZ_QVID01000001.1"/>
</dbReference>
<organism evidence="9 10">
    <name type="scientific">Marixanthomonas ophiurae</name>
    <dbReference type="NCBI Taxonomy" id="387659"/>
    <lineage>
        <taxon>Bacteria</taxon>
        <taxon>Pseudomonadati</taxon>
        <taxon>Bacteroidota</taxon>
        <taxon>Flavobacteriia</taxon>
        <taxon>Flavobacteriales</taxon>
        <taxon>Flavobacteriaceae</taxon>
        <taxon>Marixanthomonas</taxon>
    </lineage>
</organism>
<evidence type="ECO:0000256" key="5">
    <source>
        <dbReference type="ARBA" id="ARBA00023136"/>
    </source>
</evidence>
<dbReference type="PANTHER" id="PTHR30572">
    <property type="entry name" value="MEMBRANE COMPONENT OF TRANSPORTER-RELATED"/>
    <property type="match status" value="1"/>
</dbReference>
<evidence type="ECO:0000256" key="4">
    <source>
        <dbReference type="ARBA" id="ARBA00022989"/>
    </source>
</evidence>
<evidence type="ECO:0000313" key="10">
    <source>
        <dbReference type="Proteomes" id="UP000261082"/>
    </source>
</evidence>
<keyword evidence="5 6" id="KW-0472">Membrane</keyword>
<evidence type="ECO:0000259" key="8">
    <source>
        <dbReference type="Pfam" id="PF12704"/>
    </source>
</evidence>
<dbReference type="InterPro" id="IPR003838">
    <property type="entry name" value="ABC3_permease_C"/>
</dbReference>
<keyword evidence="2" id="KW-1003">Cell membrane</keyword>
<feature type="transmembrane region" description="Helical" evidence="6">
    <location>
        <begin position="732"/>
        <end position="752"/>
    </location>
</feature>
<dbReference type="PANTHER" id="PTHR30572:SF18">
    <property type="entry name" value="ABC-TYPE MACROLIDE FAMILY EXPORT SYSTEM PERMEASE COMPONENT 2"/>
    <property type="match status" value="1"/>
</dbReference>
<keyword evidence="10" id="KW-1185">Reference proteome</keyword>
<name>A0A3E1QDR0_9FLAO</name>
<sequence length="803" mass="89620">MFKNYFKIAWRNSIKSKSTFLINVFGLAIGITTCLLIALFVFHELSYDTFNKKADRIVRVVLNAKVNGEQIKEALVMAPVAKALKNELPEVNDATRLSTLLNPHIIYKNTAYRDSKIAYVDPNFFDVFTLSIVEGNAKTPLDQPNSVILTTKEVKKYFGNENAIGKVLRVENYDREFTVTAIMEGVPKNSHFHFDMFVSTVGYAPAENTSWMESEFFTYLLLQKGTNIEALEAKTPPMVEKYMGPQMQERMGMTFSEFSKNNTIGLLLQPLTDIHLKSDFSGASQLEQGGDITYIYIFSAIALFMLLIACINFMNLSTASASKRAKEIGIRKVLGSNKKQLRHQFLMESFITTLLATILAIATFVLVLPSFNTLSGIELDINHLFTPAVGISLFATVIVISFLAGGYPAFFLSSFKPIAALKSKFSGAGNSKGVRSGLVVFQFVISAGLILATLVVYQQMEFIQNKKLGYDKDQLLVLRESYLLGQNEAAFKNELLNDPRVAQVSQSAFVPAGDTDTNMSPIFVKDKLIRRMSVYNVDDQYIPTMKMELVSGRNFSREFGVDSTKVIINQQAAKILGFGDEVLGKEIRKGSDNGGEILTIVGVVKDFNFRSLHQKIEPLIMLNKPYGGLIVRTKTGDMSALIEKANSLWLGFNSTETFNYTILDDSYNQTYLKEHKMGTILMLFAILTIFVACLGLFGLVTYTAEQRFKEIGIRKVLGSSVVQIVGLLTKDFLKLIMISFLIAFPLGIYLMNKWLQDFAYRIEIKWWIVGLAALITTAVAFITIGIKSVKAASANPVKSLRTE</sequence>
<dbReference type="InterPro" id="IPR050250">
    <property type="entry name" value="Macrolide_Exporter_MacB"/>
</dbReference>
<dbReference type="EMBL" id="QVID01000001">
    <property type="protein sequence ID" value="RFN60290.1"/>
    <property type="molecule type" value="Genomic_DNA"/>
</dbReference>
<feature type="transmembrane region" description="Helical" evidence="6">
    <location>
        <begin position="294"/>
        <end position="316"/>
    </location>
</feature>
<feature type="domain" description="MacB-like periplasmic core" evidence="8">
    <location>
        <begin position="444"/>
        <end position="608"/>
    </location>
</feature>
<evidence type="ECO:0000256" key="6">
    <source>
        <dbReference type="SAM" id="Phobius"/>
    </source>
</evidence>
<feature type="domain" description="ABC3 transporter permease C-terminal" evidence="7">
    <location>
        <begin position="300"/>
        <end position="415"/>
    </location>
</feature>
<feature type="transmembrane region" description="Helical" evidence="6">
    <location>
        <begin position="680"/>
        <end position="704"/>
    </location>
</feature>
<keyword evidence="4 6" id="KW-1133">Transmembrane helix</keyword>
<evidence type="ECO:0000256" key="1">
    <source>
        <dbReference type="ARBA" id="ARBA00004651"/>
    </source>
</evidence>
<evidence type="ECO:0000313" key="9">
    <source>
        <dbReference type="EMBL" id="RFN60290.1"/>
    </source>
</evidence>
<comment type="caution">
    <text evidence="9">The sequence shown here is derived from an EMBL/GenBank/DDBJ whole genome shotgun (WGS) entry which is preliminary data.</text>
</comment>
<accession>A0A3E1QDR0</accession>
<dbReference type="Pfam" id="PF02687">
    <property type="entry name" value="FtsX"/>
    <property type="match status" value="2"/>
</dbReference>
<proteinExistence type="predicted"/>
<feature type="transmembrane region" description="Helical" evidence="6">
    <location>
        <begin position="20"/>
        <end position="42"/>
    </location>
</feature>
<gene>
    <name evidence="9" type="ORF">DZ858_09695</name>
</gene>
<feature type="domain" description="MacB-like periplasmic core" evidence="8">
    <location>
        <begin position="21"/>
        <end position="234"/>
    </location>
</feature>
<feature type="transmembrane region" description="Helical" evidence="6">
    <location>
        <begin position="345"/>
        <end position="368"/>
    </location>
</feature>
<dbReference type="Pfam" id="PF12704">
    <property type="entry name" value="MacB_PCD"/>
    <property type="match status" value="2"/>
</dbReference>
<feature type="transmembrane region" description="Helical" evidence="6">
    <location>
        <begin position="433"/>
        <end position="457"/>
    </location>
</feature>
<dbReference type="InterPro" id="IPR025857">
    <property type="entry name" value="MacB_PCD"/>
</dbReference>
<dbReference type="GO" id="GO:0005886">
    <property type="term" value="C:plasma membrane"/>
    <property type="evidence" value="ECO:0007669"/>
    <property type="project" value="UniProtKB-SubCell"/>
</dbReference>
<evidence type="ECO:0000256" key="3">
    <source>
        <dbReference type="ARBA" id="ARBA00022692"/>
    </source>
</evidence>